<dbReference type="PRINTS" id="PR00463">
    <property type="entry name" value="EP450I"/>
</dbReference>
<evidence type="ECO:0000256" key="3">
    <source>
        <dbReference type="ARBA" id="ARBA00022692"/>
    </source>
</evidence>
<dbReference type="EMBL" id="JAAARO010000013">
    <property type="protein sequence ID" value="KAF5738723.1"/>
    <property type="molecule type" value="Genomic_DNA"/>
</dbReference>
<dbReference type="GO" id="GO:0016020">
    <property type="term" value="C:membrane"/>
    <property type="evidence" value="ECO:0007669"/>
    <property type="project" value="UniProtKB-SubCell"/>
</dbReference>
<evidence type="ECO:0000313" key="9">
    <source>
        <dbReference type="EMBL" id="KAF5738723.1"/>
    </source>
</evidence>
<dbReference type="GO" id="GO:0005506">
    <property type="term" value="F:iron ion binding"/>
    <property type="evidence" value="ECO:0007669"/>
    <property type="project" value="InterPro"/>
</dbReference>
<evidence type="ECO:0000256" key="4">
    <source>
        <dbReference type="ARBA" id="ARBA00022989"/>
    </source>
</evidence>
<keyword evidence="8" id="KW-0503">Monooxygenase</keyword>
<dbReference type="PRINTS" id="PR00385">
    <property type="entry name" value="P450"/>
</dbReference>
<keyword evidence="4" id="KW-1133">Transmembrane helix</keyword>
<dbReference type="GO" id="GO:0004497">
    <property type="term" value="F:monooxygenase activity"/>
    <property type="evidence" value="ECO:0007669"/>
    <property type="project" value="UniProtKB-KW"/>
</dbReference>
<keyword evidence="7 8" id="KW-0479">Metal-binding</keyword>
<comment type="subcellular location">
    <subcellularLocation>
        <location evidence="1">Membrane</location>
        <topology evidence="1">Single-pass membrane protein</topology>
    </subcellularLocation>
</comment>
<dbReference type="PANTHER" id="PTHR47956:SF4">
    <property type="entry name" value="CYTOCHROME P450 71A21-RELATED"/>
    <property type="match status" value="1"/>
</dbReference>
<dbReference type="InterPro" id="IPR002401">
    <property type="entry name" value="Cyt_P450_E_grp-I"/>
</dbReference>
<keyword evidence="7 8" id="KW-0408">Iron</keyword>
<dbReference type="AlphaFoldDB" id="A0A7J7CXB1"/>
<comment type="caution">
    <text evidence="9">The sequence shown here is derived from an EMBL/GenBank/DDBJ whole genome shotgun (WGS) entry which is preliminary data.</text>
</comment>
<dbReference type="InParanoid" id="A0A7J7CXB1"/>
<dbReference type="InterPro" id="IPR017972">
    <property type="entry name" value="Cyt_P450_CS"/>
</dbReference>
<dbReference type="InterPro" id="IPR001128">
    <property type="entry name" value="Cyt_P450"/>
</dbReference>
<protein>
    <submittedName>
        <fullName evidence="9">Uncharacterized protein</fullName>
    </submittedName>
</protein>
<evidence type="ECO:0000313" key="10">
    <source>
        <dbReference type="Proteomes" id="UP000593562"/>
    </source>
</evidence>
<evidence type="ECO:0000256" key="2">
    <source>
        <dbReference type="ARBA" id="ARBA00010617"/>
    </source>
</evidence>
<comment type="similarity">
    <text evidence="2 8">Belongs to the cytochrome P450 family.</text>
</comment>
<dbReference type="Gene3D" id="1.10.630.10">
    <property type="entry name" value="Cytochrome P450"/>
    <property type="match status" value="1"/>
</dbReference>
<dbReference type="GO" id="GO:0016705">
    <property type="term" value="F:oxidoreductase activity, acting on paired donors, with incorporation or reduction of molecular oxygen"/>
    <property type="evidence" value="ECO:0007669"/>
    <property type="project" value="InterPro"/>
</dbReference>
<proteinExistence type="inferred from homology"/>
<evidence type="ECO:0000256" key="8">
    <source>
        <dbReference type="RuleBase" id="RU000461"/>
    </source>
</evidence>
<keyword evidence="6" id="KW-0472">Membrane</keyword>
<organism evidence="9 10">
    <name type="scientific">Tripterygium wilfordii</name>
    <name type="common">Thunder God vine</name>
    <dbReference type="NCBI Taxonomy" id="458696"/>
    <lineage>
        <taxon>Eukaryota</taxon>
        <taxon>Viridiplantae</taxon>
        <taxon>Streptophyta</taxon>
        <taxon>Embryophyta</taxon>
        <taxon>Tracheophyta</taxon>
        <taxon>Spermatophyta</taxon>
        <taxon>Magnoliopsida</taxon>
        <taxon>eudicotyledons</taxon>
        <taxon>Gunneridae</taxon>
        <taxon>Pentapetalae</taxon>
        <taxon>rosids</taxon>
        <taxon>fabids</taxon>
        <taxon>Celastrales</taxon>
        <taxon>Celastraceae</taxon>
        <taxon>Tripterygium</taxon>
    </lineage>
</organism>
<evidence type="ECO:0000256" key="5">
    <source>
        <dbReference type="ARBA" id="ARBA00023002"/>
    </source>
</evidence>
<feature type="binding site" description="axial binding residue" evidence="7">
    <location>
        <position position="143"/>
    </location>
    <ligand>
        <name>heme</name>
        <dbReference type="ChEBI" id="CHEBI:30413"/>
    </ligand>
    <ligandPart>
        <name>Fe</name>
        <dbReference type="ChEBI" id="CHEBI:18248"/>
    </ligandPart>
</feature>
<keyword evidence="7 8" id="KW-0349">Heme</keyword>
<dbReference type="InterPro" id="IPR050193">
    <property type="entry name" value="Cytochrome_P450_71"/>
</dbReference>
<dbReference type="PANTHER" id="PTHR47956">
    <property type="entry name" value="CYTOCHROME P450 71B11-RELATED"/>
    <property type="match status" value="1"/>
</dbReference>
<keyword evidence="10" id="KW-1185">Reference proteome</keyword>
<dbReference type="GO" id="GO:0020037">
    <property type="term" value="F:heme binding"/>
    <property type="evidence" value="ECO:0007669"/>
    <property type="project" value="InterPro"/>
</dbReference>
<evidence type="ECO:0000256" key="7">
    <source>
        <dbReference type="PIRSR" id="PIRSR602401-1"/>
    </source>
</evidence>
<reference evidence="9 10" key="1">
    <citation type="journal article" date="2020" name="Nat. Commun.">
        <title>Genome of Tripterygium wilfordii and identification of cytochrome P450 involved in triptolide biosynthesis.</title>
        <authorList>
            <person name="Tu L."/>
            <person name="Su P."/>
            <person name="Zhang Z."/>
            <person name="Gao L."/>
            <person name="Wang J."/>
            <person name="Hu T."/>
            <person name="Zhou J."/>
            <person name="Zhang Y."/>
            <person name="Zhao Y."/>
            <person name="Liu Y."/>
            <person name="Song Y."/>
            <person name="Tong Y."/>
            <person name="Lu Y."/>
            <person name="Yang J."/>
            <person name="Xu C."/>
            <person name="Jia M."/>
            <person name="Peters R.J."/>
            <person name="Huang L."/>
            <person name="Gao W."/>
        </authorList>
    </citation>
    <scope>NUCLEOTIDE SEQUENCE [LARGE SCALE GENOMIC DNA]</scope>
    <source>
        <strain evidence="10">cv. XIE 37</strain>
        <tissue evidence="9">Leaf</tissue>
    </source>
</reference>
<dbReference type="InterPro" id="IPR036396">
    <property type="entry name" value="Cyt_P450_sf"/>
</dbReference>
<keyword evidence="5 8" id="KW-0560">Oxidoreductase</keyword>
<evidence type="ECO:0000256" key="6">
    <source>
        <dbReference type="ARBA" id="ARBA00023136"/>
    </source>
</evidence>
<name>A0A7J7CXB1_TRIWF</name>
<gene>
    <name evidence="9" type="ORF">HS088_TW13G01624</name>
</gene>
<sequence length="201" mass="22313">MLMGGTRELRKDTVRSGYAYAFESIMSAYIPASLSNGRPNVTEDDLERKDYLKAVIKETLRLYPPSPLLSPRESTQDVKIKGYIAAARMVFTNAWAIGRDPASWEEADKFCPERFLENNAYGSIDFKGHDFQLIPFGAGRRGCPGISFAIAANELVLATVLKRFDWALPNTGENLDMSECVGLAIHRKVPLVATATPHNSR</sequence>
<evidence type="ECO:0000256" key="1">
    <source>
        <dbReference type="ARBA" id="ARBA00004167"/>
    </source>
</evidence>
<dbReference type="PROSITE" id="PS00086">
    <property type="entry name" value="CYTOCHROME_P450"/>
    <property type="match status" value="1"/>
</dbReference>
<comment type="cofactor">
    <cofactor evidence="7">
        <name>heme</name>
        <dbReference type="ChEBI" id="CHEBI:30413"/>
    </cofactor>
</comment>
<keyword evidence="3" id="KW-0812">Transmembrane</keyword>
<dbReference type="Pfam" id="PF00067">
    <property type="entry name" value="p450"/>
    <property type="match status" value="1"/>
</dbReference>
<dbReference type="SUPFAM" id="SSF48264">
    <property type="entry name" value="Cytochrome P450"/>
    <property type="match status" value="1"/>
</dbReference>
<dbReference type="Proteomes" id="UP000593562">
    <property type="component" value="Unassembled WGS sequence"/>
</dbReference>
<accession>A0A7J7CXB1</accession>